<dbReference type="Pfam" id="PF08240">
    <property type="entry name" value="ADH_N"/>
    <property type="match status" value="1"/>
</dbReference>
<evidence type="ECO:0000313" key="3">
    <source>
        <dbReference type="Proteomes" id="UP001147733"/>
    </source>
</evidence>
<dbReference type="Pfam" id="PF00107">
    <property type="entry name" value="ADH_zinc_N"/>
    <property type="match status" value="1"/>
</dbReference>
<dbReference type="InterPro" id="IPR013154">
    <property type="entry name" value="ADH-like_N"/>
</dbReference>
<dbReference type="AlphaFoldDB" id="A0A9W9NQY1"/>
<dbReference type="EMBL" id="JAPQKT010000007">
    <property type="protein sequence ID" value="KAJ5224474.1"/>
    <property type="molecule type" value="Genomic_DNA"/>
</dbReference>
<sequence>MRALQISKTFASSQPELNLLTLPLPPLKSGHALVRINYASIQPSDRLNAQGLFPSTIYPRIPGRDYSGTVLDIADKTDISKAWIGKSVYGSSGSLLGFEADGTHAEYCLIPQDALVEKPSTLSHLQAATVGVPFSTAFICISKAQVTKNDVVLILGASGAVGSASSQMARAMGCKQVLTAARRKESNPDLIISSETPDDSLRLSVSRLTNGKGVDVVIDTIGDLKLMTAAIEQLAMKGRYAWIAAPRGDANKEISFDIFQAYRKEITMIGCNSVARQVEETADYLRSLNAWISQGKLQTQAEADFEVVKLEEAITNGYSKIGQKVIIDMS</sequence>
<feature type="domain" description="Enoyl reductase (ER)" evidence="1">
    <location>
        <begin position="12"/>
        <end position="326"/>
    </location>
</feature>
<dbReference type="GO" id="GO:0016491">
    <property type="term" value="F:oxidoreductase activity"/>
    <property type="evidence" value="ECO:0007669"/>
    <property type="project" value="InterPro"/>
</dbReference>
<dbReference type="SMART" id="SM00829">
    <property type="entry name" value="PKS_ER"/>
    <property type="match status" value="1"/>
</dbReference>
<dbReference type="SUPFAM" id="SSF50129">
    <property type="entry name" value="GroES-like"/>
    <property type="match status" value="1"/>
</dbReference>
<dbReference type="InterPro" id="IPR052585">
    <property type="entry name" value="Lipid_raft_assoc_Zn_ADH"/>
</dbReference>
<dbReference type="PANTHER" id="PTHR43482">
    <property type="entry name" value="PROTEIN AST1-RELATED"/>
    <property type="match status" value="1"/>
</dbReference>
<dbReference type="GeneID" id="81386062"/>
<name>A0A9W9NQY1_PENCI</name>
<comment type="caution">
    <text evidence="2">The sequence shown here is derived from an EMBL/GenBank/DDBJ whole genome shotgun (WGS) entry which is preliminary data.</text>
</comment>
<dbReference type="InterPro" id="IPR013149">
    <property type="entry name" value="ADH-like_C"/>
</dbReference>
<dbReference type="Proteomes" id="UP001147733">
    <property type="component" value="Unassembled WGS sequence"/>
</dbReference>
<dbReference type="PANTHER" id="PTHR43482:SF1">
    <property type="entry name" value="PROTEIN AST1-RELATED"/>
    <property type="match status" value="1"/>
</dbReference>
<dbReference type="Gene3D" id="3.40.50.720">
    <property type="entry name" value="NAD(P)-binding Rossmann-like Domain"/>
    <property type="match status" value="1"/>
</dbReference>
<dbReference type="InterPro" id="IPR011032">
    <property type="entry name" value="GroES-like_sf"/>
</dbReference>
<evidence type="ECO:0000259" key="1">
    <source>
        <dbReference type="SMART" id="SM00829"/>
    </source>
</evidence>
<reference evidence="2" key="1">
    <citation type="submission" date="2022-11" db="EMBL/GenBank/DDBJ databases">
        <authorList>
            <person name="Petersen C."/>
        </authorList>
    </citation>
    <scope>NUCLEOTIDE SEQUENCE</scope>
    <source>
        <strain evidence="2">IBT 23319</strain>
    </source>
</reference>
<dbReference type="SUPFAM" id="SSF51735">
    <property type="entry name" value="NAD(P)-binding Rossmann-fold domains"/>
    <property type="match status" value="1"/>
</dbReference>
<dbReference type="RefSeq" id="XP_056498446.1">
    <property type="nucleotide sequence ID" value="XM_056646895.1"/>
</dbReference>
<proteinExistence type="predicted"/>
<organism evidence="2 3">
    <name type="scientific">Penicillium citrinum</name>
    <dbReference type="NCBI Taxonomy" id="5077"/>
    <lineage>
        <taxon>Eukaryota</taxon>
        <taxon>Fungi</taxon>
        <taxon>Dikarya</taxon>
        <taxon>Ascomycota</taxon>
        <taxon>Pezizomycotina</taxon>
        <taxon>Eurotiomycetes</taxon>
        <taxon>Eurotiomycetidae</taxon>
        <taxon>Eurotiales</taxon>
        <taxon>Aspergillaceae</taxon>
        <taxon>Penicillium</taxon>
    </lineage>
</organism>
<reference evidence="2" key="2">
    <citation type="journal article" date="2023" name="IMA Fungus">
        <title>Comparative genomic study of the Penicillium genus elucidates a diverse pangenome and 15 lateral gene transfer events.</title>
        <authorList>
            <person name="Petersen C."/>
            <person name="Sorensen T."/>
            <person name="Nielsen M.R."/>
            <person name="Sondergaard T.E."/>
            <person name="Sorensen J.L."/>
            <person name="Fitzpatrick D.A."/>
            <person name="Frisvad J.C."/>
            <person name="Nielsen K.L."/>
        </authorList>
    </citation>
    <scope>NUCLEOTIDE SEQUENCE</scope>
    <source>
        <strain evidence="2">IBT 23319</strain>
    </source>
</reference>
<protein>
    <recommendedName>
        <fullName evidence="1">Enoyl reductase (ER) domain-containing protein</fullName>
    </recommendedName>
</protein>
<keyword evidence="3" id="KW-1185">Reference proteome</keyword>
<dbReference type="Gene3D" id="3.90.180.10">
    <property type="entry name" value="Medium-chain alcohol dehydrogenases, catalytic domain"/>
    <property type="match status" value="1"/>
</dbReference>
<dbReference type="InterPro" id="IPR020843">
    <property type="entry name" value="ER"/>
</dbReference>
<dbReference type="CDD" id="cd05188">
    <property type="entry name" value="MDR"/>
    <property type="match status" value="1"/>
</dbReference>
<evidence type="ECO:0000313" key="2">
    <source>
        <dbReference type="EMBL" id="KAJ5224474.1"/>
    </source>
</evidence>
<dbReference type="InterPro" id="IPR036291">
    <property type="entry name" value="NAD(P)-bd_dom_sf"/>
</dbReference>
<gene>
    <name evidence="2" type="ORF">N7469_007977</name>
</gene>
<dbReference type="OrthoDB" id="201656at2759"/>
<accession>A0A9W9NQY1</accession>